<comment type="subcellular location">
    <subcellularLocation>
        <location evidence="1">Cell inner membrane</location>
        <topology evidence="1">Multi-pass membrane protein</topology>
    </subcellularLocation>
</comment>
<proteinExistence type="inferred from homology"/>
<evidence type="ECO:0000256" key="10">
    <source>
        <dbReference type="ARBA" id="ARBA00022989"/>
    </source>
</evidence>
<keyword evidence="16" id="KW-1185">Reference proteome</keyword>
<comment type="pathway">
    <text evidence="2">Glycan metabolism; osmoregulated periplasmic glucan (OPG) biosynthesis.</text>
</comment>
<sequence length="635" mass="69917">MSATDAPAQAASTLPPEAPLDMPVQSLHAGRLQGRRFPTTPGGMFWRRAAVIGAAIGLTLVATYQIWWLLRGEGTDVLEAVLLVLFVFLFAWIVQAFVGALAGFVLIVSRRRARLNLSAKLPRPELSTRTALLMPTYNEDPERLMAGLQAIHESLAATGQLECFDFFVLSDTRKPEVQRAERVAFDALRDRLGAGARVFYRLRDDNHERKAGNISDWVRRWGGAYPQFLILDADSLMTGDTIVRLAGAMEGHDDVALIQTLPVIVNGSTLFARMQQFAGRVYGPVIAYGVAWWHGAESNYWGHNAMIRTRAFAQCAGLPELRGVKPFAGTVLSHDFVEAALMRRGGWALHMVPSLGGSYEEGPPSLTDMLVRDRRWCQGNLQHGAVLPGKGLHWVSRWHLLIGIGHYFTAPMWAMLMLVGLAIPLHHAGLAWGNIELSGFSPTTYWREQDPDRFLWVFVFTMGMLLAPKLMGFIATMFDRDLRRGCGGAVRTFIGMLLETLLAALMAPVTMYVQSRGVAEVLAGKDSGWESQRRDDGSLPFSSLLRSYGGLSLLGVLAAVMAWSISPALAAWMSPVILGLVLSIPIVMLTSTRAAGQWLRRRRIFCTPEELSPPPVLVRASELRAQRGAESTSGM</sequence>
<keyword evidence="8 15" id="KW-0808">Transferase</keyword>
<feature type="transmembrane region" description="Helical" evidence="13">
    <location>
        <begin position="45"/>
        <end position="68"/>
    </location>
</feature>
<dbReference type="EMBL" id="JBHRYA010000007">
    <property type="protein sequence ID" value="MFC3716463.1"/>
    <property type="molecule type" value="Genomic_DNA"/>
</dbReference>
<feature type="domain" description="Glycosyltransferase 2-like" evidence="14">
    <location>
        <begin position="228"/>
        <end position="421"/>
    </location>
</feature>
<keyword evidence="7 15" id="KW-0328">Glycosyltransferase</keyword>
<protein>
    <recommendedName>
        <fullName evidence="4">Glucans biosynthesis glucosyltransferase H</fullName>
    </recommendedName>
</protein>
<evidence type="ECO:0000256" key="11">
    <source>
        <dbReference type="ARBA" id="ARBA00023136"/>
    </source>
</evidence>
<dbReference type="CDD" id="cd04191">
    <property type="entry name" value="Glucan_BSP_MdoH"/>
    <property type="match status" value="1"/>
</dbReference>
<evidence type="ECO:0000256" key="7">
    <source>
        <dbReference type="ARBA" id="ARBA00022676"/>
    </source>
</evidence>
<dbReference type="InterPro" id="IPR029044">
    <property type="entry name" value="Nucleotide-diphossugar_trans"/>
</dbReference>
<dbReference type="Pfam" id="PF13632">
    <property type="entry name" value="Glyco_trans_2_3"/>
    <property type="match status" value="1"/>
</dbReference>
<comment type="similarity">
    <text evidence="3">Belongs to the glycosyltransferase 2 family. OpgH subfamily.</text>
</comment>
<evidence type="ECO:0000256" key="3">
    <source>
        <dbReference type="ARBA" id="ARBA00009337"/>
    </source>
</evidence>
<evidence type="ECO:0000256" key="8">
    <source>
        <dbReference type="ARBA" id="ARBA00022679"/>
    </source>
</evidence>
<feature type="transmembrane region" description="Helical" evidence="13">
    <location>
        <begin position="548"/>
        <end position="566"/>
    </location>
</feature>
<dbReference type="PANTHER" id="PTHR43867:SF5">
    <property type="entry name" value="GLUCANS BIOSYNTHESIS GLUCOSYLTRANSFERASE H"/>
    <property type="match status" value="1"/>
</dbReference>
<evidence type="ECO:0000313" key="15">
    <source>
        <dbReference type="EMBL" id="MFC3716463.1"/>
    </source>
</evidence>
<keyword evidence="9 13" id="KW-0812">Transmembrane</keyword>
<dbReference type="NCBIfam" id="NF003962">
    <property type="entry name" value="PRK05454.2-5"/>
    <property type="match status" value="1"/>
</dbReference>
<dbReference type="Proteomes" id="UP001595705">
    <property type="component" value="Unassembled WGS sequence"/>
</dbReference>
<reference evidence="16" key="1">
    <citation type="journal article" date="2019" name="Int. J. Syst. Evol. Microbiol.">
        <title>The Global Catalogue of Microorganisms (GCM) 10K type strain sequencing project: providing services to taxonomists for standard genome sequencing and annotation.</title>
        <authorList>
            <consortium name="The Broad Institute Genomics Platform"/>
            <consortium name="The Broad Institute Genome Sequencing Center for Infectious Disease"/>
            <person name="Wu L."/>
            <person name="Ma J."/>
        </authorList>
    </citation>
    <scope>NUCLEOTIDE SEQUENCE [LARGE SCALE GENOMIC DNA]</scope>
    <source>
        <strain evidence="16">KCTC 42441</strain>
    </source>
</reference>
<evidence type="ECO:0000256" key="4">
    <source>
        <dbReference type="ARBA" id="ARBA00020585"/>
    </source>
</evidence>
<keyword evidence="6" id="KW-0997">Cell inner membrane</keyword>
<keyword evidence="5" id="KW-1003">Cell membrane</keyword>
<feature type="transmembrane region" description="Helical" evidence="13">
    <location>
        <begin position="80"/>
        <end position="108"/>
    </location>
</feature>
<evidence type="ECO:0000256" key="1">
    <source>
        <dbReference type="ARBA" id="ARBA00004429"/>
    </source>
</evidence>
<evidence type="ECO:0000256" key="13">
    <source>
        <dbReference type="SAM" id="Phobius"/>
    </source>
</evidence>
<feature type="region of interest" description="Disordered" evidence="12">
    <location>
        <begin position="1"/>
        <end position="21"/>
    </location>
</feature>
<dbReference type="NCBIfam" id="NF003958">
    <property type="entry name" value="PRK05454.2-1"/>
    <property type="match status" value="1"/>
</dbReference>
<dbReference type="SUPFAM" id="SSF53448">
    <property type="entry name" value="Nucleotide-diphospho-sugar transferases"/>
    <property type="match status" value="1"/>
</dbReference>
<dbReference type="PANTHER" id="PTHR43867">
    <property type="entry name" value="CELLULOSE SYNTHASE CATALYTIC SUBUNIT A [UDP-FORMING]"/>
    <property type="match status" value="1"/>
</dbReference>
<dbReference type="InterPro" id="IPR050321">
    <property type="entry name" value="Glycosyltr_2/OpgH_subfam"/>
</dbReference>
<dbReference type="Gene3D" id="3.90.550.10">
    <property type="entry name" value="Spore Coat Polysaccharide Biosynthesis Protein SpsA, Chain A"/>
    <property type="match status" value="1"/>
</dbReference>
<evidence type="ECO:0000313" key="16">
    <source>
        <dbReference type="Proteomes" id="UP001595705"/>
    </source>
</evidence>
<evidence type="ECO:0000256" key="6">
    <source>
        <dbReference type="ARBA" id="ARBA00022519"/>
    </source>
</evidence>
<feature type="transmembrane region" description="Helical" evidence="13">
    <location>
        <begin position="454"/>
        <end position="475"/>
    </location>
</feature>
<accession>A0ABV7XL01</accession>
<evidence type="ECO:0000256" key="2">
    <source>
        <dbReference type="ARBA" id="ARBA00005001"/>
    </source>
</evidence>
<dbReference type="GO" id="GO:0016757">
    <property type="term" value="F:glycosyltransferase activity"/>
    <property type="evidence" value="ECO:0007669"/>
    <property type="project" value="UniProtKB-KW"/>
</dbReference>
<gene>
    <name evidence="15" type="primary">mdoH</name>
    <name evidence="15" type="ORF">ACFONC_09885</name>
</gene>
<keyword evidence="10 13" id="KW-1133">Transmembrane helix</keyword>
<comment type="caution">
    <text evidence="15">The sequence shown here is derived from an EMBL/GenBank/DDBJ whole genome shotgun (WGS) entry which is preliminary data.</text>
</comment>
<dbReference type="RefSeq" id="WP_386743634.1">
    <property type="nucleotide sequence ID" value="NZ_JBHRYA010000007.1"/>
</dbReference>
<evidence type="ECO:0000256" key="12">
    <source>
        <dbReference type="SAM" id="MobiDB-lite"/>
    </source>
</evidence>
<evidence type="ECO:0000256" key="9">
    <source>
        <dbReference type="ARBA" id="ARBA00022692"/>
    </source>
</evidence>
<organism evidence="15 16">
    <name type="scientific">Luteimonas soli</name>
    <dbReference type="NCBI Taxonomy" id="1648966"/>
    <lineage>
        <taxon>Bacteria</taxon>
        <taxon>Pseudomonadati</taxon>
        <taxon>Pseudomonadota</taxon>
        <taxon>Gammaproteobacteria</taxon>
        <taxon>Lysobacterales</taxon>
        <taxon>Lysobacteraceae</taxon>
        <taxon>Luteimonas</taxon>
    </lineage>
</organism>
<dbReference type="InterPro" id="IPR001173">
    <property type="entry name" value="Glyco_trans_2-like"/>
</dbReference>
<evidence type="ECO:0000259" key="14">
    <source>
        <dbReference type="Pfam" id="PF13632"/>
    </source>
</evidence>
<feature type="transmembrane region" description="Helical" evidence="13">
    <location>
        <begin position="572"/>
        <end position="595"/>
    </location>
</feature>
<keyword evidence="11 13" id="KW-0472">Membrane</keyword>
<name>A0ABV7XL01_9GAMM</name>
<evidence type="ECO:0000256" key="5">
    <source>
        <dbReference type="ARBA" id="ARBA00022475"/>
    </source>
</evidence>
<dbReference type="NCBIfam" id="NF003956">
    <property type="entry name" value="PRK05454.1-3"/>
    <property type="match status" value="1"/>
</dbReference>